<dbReference type="PANTHER" id="PTHR43143:SF1">
    <property type="entry name" value="SERINE_THREONINE-PROTEIN PHOSPHATASE CPPED1"/>
    <property type="match status" value="1"/>
</dbReference>
<protein>
    <submittedName>
        <fullName evidence="2">Metallophosphoesterase</fullName>
    </submittedName>
</protein>
<proteinExistence type="predicted"/>
<reference evidence="3" key="1">
    <citation type="journal article" date="2024" name="Int. J. Syst. Evol. Microbiol.">
        <title>Pectobacterium araliae sp. nov., a pathogen causing bacterial soft rot of Japanese angelica tree in Japan.</title>
        <authorList>
            <person name="Sawada H."/>
            <person name="Someya N."/>
            <person name="Morohoshi T."/>
            <person name="Ono M."/>
            <person name="Satou M."/>
        </authorList>
    </citation>
    <scope>NUCLEOTIDE SEQUENCE [LARGE SCALE GENOMIC DNA]</scope>
    <source>
        <strain evidence="3">MAFF 302110</strain>
    </source>
</reference>
<organism evidence="2 3">
    <name type="scientific">Pectobacterium araliae</name>
    <dbReference type="NCBI Taxonomy" id="3073862"/>
    <lineage>
        <taxon>Bacteria</taxon>
        <taxon>Pseudomonadati</taxon>
        <taxon>Pseudomonadota</taxon>
        <taxon>Gammaproteobacteria</taxon>
        <taxon>Enterobacterales</taxon>
        <taxon>Pectobacteriaceae</taxon>
        <taxon>Pectobacterium</taxon>
    </lineage>
</organism>
<dbReference type="GO" id="GO:0016787">
    <property type="term" value="F:hydrolase activity"/>
    <property type="evidence" value="ECO:0007669"/>
    <property type="project" value="InterPro"/>
</dbReference>
<dbReference type="InterPro" id="IPR004843">
    <property type="entry name" value="Calcineurin-like_PHP"/>
</dbReference>
<sequence>MPETSMTSLTRRTFVKLGAGSAITLAGGFFHANSESAVPAGPLRIAIISDVHVHNIYGNYDFDGLPDAQTGKKLTIRTLKDSVNSTRIFNEPYFALLAALDELAKQQVKYIVLSGDYSDDGQQPTVEGIAAILTQYEQRHGMRFFATPGNHDVNRPQGDDSSERMLNADGSSTMLSSKSDVKLGDAKSLIVTAKMQALGYERGLPLMKPFGFFKRDDFLHWETPFGDSDELSKRQYLARSPDGSKQWNIVDASYLVEPEAGLWLLSIDANVYQVKNGSEKREEIKGYSTSSDTGWNALLTEKPFMLPWVKSVVQRAKAQNKKLLVFSHYPLVDFLDDTLEDERQLFGSNSFIKRTPRPEVAEQALAAGIRLHFSGHLHVNDTGVYRGSQGTLVNVAVPSLAAYPPAMKLATLHSDRVDIDTLVLRNVPQFNHLFPFYQKELDRTGEPLGDILKSHDYYDFLHHHLALLVRQRFLVKDWPEDLSPLINTLNCADLLWIAQQQEPLGAKALPDAAQRKPKAITGTEGLQDISLLTLVTDWYCLRNGSDLAWQDIPTARVKQYRALLAAYTPTATLPPDSLQYRFGLMLKILAGYINDEPATRFVVDMQGNFLTV</sequence>
<evidence type="ECO:0000313" key="3">
    <source>
        <dbReference type="Proteomes" id="UP001377830"/>
    </source>
</evidence>
<feature type="domain" description="Calcineurin-like phosphoesterase" evidence="1">
    <location>
        <begin position="43"/>
        <end position="379"/>
    </location>
</feature>
<name>A0AAN0KCC6_9GAMM</name>
<dbReference type="SUPFAM" id="SSF56300">
    <property type="entry name" value="Metallo-dependent phosphatases"/>
    <property type="match status" value="1"/>
</dbReference>
<accession>A0AAN0KCC6</accession>
<dbReference type="Proteomes" id="UP001377830">
    <property type="component" value="Chromosome"/>
</dbReference>
<dbReference type="PROSITE" id="PS51318">
    <property type="entry name" value="TAT"/>
    <property type="match status" value="1"/>
</dbReference>
<evidence type="ECO:0000259" key="1">
    <source>
        <dbReference type="Pfam" id="PF00149"/>
    </source>
</evidence>
<dbReference type="Pfam" id="PF00149">
    <property type="entry name" value="Metallophos"/>
    <property type="match status" value="1"/>
</dbReference>
<dbReference type="InterPro" id="IPR029052">
    <property type="entry name" value="Metallo-depent_PP-like"/>
</dbReference>
<dbReference type="AlphaFoldDB" id="A0AAN0KCC6"/>
<dbReference type="InterPro" id="IPR051918">
    <property type="entry name" value="STPP_CPPED1"/>
</dbReference>
<dbReference type="Gene3D" id="3.60.21.10">
    <property type="match status" value="2"/>
</dbReference>
<dbReference type="KEGG" id="parl:PEC302110_32780"/>
<dbReference type="PANTHER" id="PTHR43143">
    <property type="entry name" value="METALLOPHOSPHOESTERASE, CALCINEURIN SUPERFAMILY"/>
    <property type="match status" value="1"/>
</dbReference>
<dbReference type="EMBL" id="AP028908">
    <property type="protein sequence ID" value="BES86181.1"/>
    <property type="molecule type" value="Genomic_DNA"/>
</dbReference>
<keyword evidence="3" id="KW-1185">Reference proteome</keyword>
<dbReference type="InterPro" id="IPR006311">
    <property type="entry name" value="TAT_signal"/>
</dbReference>
<gene>
    <name evidence="2" type="ORF">PEC302110_32780</name>
</gene>
<evidence type="ECO:0000313" key="2">
    <source>
        <dbReference type="EMBL" id="BES86181.1"/>
    </source>
</evidence>